<dbReference type="PIRSF" id="PIRSF000388">
    <property type="entry name" value="Pantoate_hydroxy_MeTrfase"/>
    <property type="match status" value="1"/>
</dbReference>
<dbReference type="InterPro" id="IPR015813">
    <property type="entry name" value="Pyrv/PenolPyrv_kinase-like_dom"/>
</dbReference>
<dbReference type="EMBL" id="QWGB01000007">
    <property type="protein sequence ID" value="RIJ22274.1"/>
    <property type="molecule type" value="Genomic_DNA"/>
</dbReference>
<feature type="active site" description="Proton acceptor" evidence="7 8">
    <location>
        <position position="187"/>
    </location>
</feature>
<keyword evidence="7" id="KW-0963">Cytoplasm</keyword>
<evidence type="ECO:0000256" key="4">
    <source>
        <dbReference type="ARBA" id="ARBA00022655"/>
    </source>
</evidence>
<proteinExistence type="inferred from homology"/>
<comment type="cofactor">
    <cofactor evidence="7 10">
        <name>Mg(2+)</name>
        <dbReference type="ChEBI" id="CHEBI:18420"/>
    </cofactor>
    <text evidence="7 10">Binds 1 Mg(2+) ion per subunit.</text>
</comment>
<keyword evidence="4 7" id="KW-0566">Pantothenate biosynthesis</keyword>
<comment type="subunit">
    <text evidence="3 7">Homodecamer; pentamer of dimers.</text>
</comment>
<dbReference type="GO" id="GO:0003864">
    <property type="term" value="F:3-methyl-2-oxobutanoate hydroxymethyltransferase activity"/>
    <property type="evidence" value="ECO:0007669"/>
    <property type="project" value="UniProtKB-UniRule"/>
</dbReference>
<evidence type="ECO:0000256" key="10">
    <source>
        <dbReference type="PIRSR" id="PIRSR000388-3"/>
    </source>
</evidence>
<comment type="caution">
    <text evidence="11">The sequence shown here is derived from an EMBL/GenBank/DDBJ whole genome shotgun (WGS) entry which is preliminary data.</text>
</comment>
<dbReference type="GO" id="GO:0000287">
    <property type="term" value="F:magnesium ion binding"/>
    <property type="evidence" value="ECO:0007669"/>
    <property type="project" value="TreeGrafter"/>
</dbReference>
<dbReference type="EC" id="2.1.2.11" evidence="7"/>
<dbReference type="InterPro" id="IPR003700">
    <property type="entry name" value="Pantoate_hydroxy_MeTrfase"/>
</dbReference>
<comment type="pathway">
    <text evidence="1 7">Cofactor biosynthesis; (R)-pantothenate biosynthesis; (R)-pantoate from 3-methyl-2-oxobutanoate: step 1/2.</text>
</comment>
<dbReference type="GO" id="GO:0005737">
    <property type="term" value="C:cytoplasm"/>
    <property type="evidence" value="ECO:0007669"/>
    <property type="project" value="UniProtKB-SubCell"/>
</dbReference>
<keyword evidence="7 10" id="KW-0479">Metal-binding</keyword>
<dbReference type="RefSeq" id="WP_119380193.1">
    <property type="nucleotide sequence ID" value="NZ_QWGB01000007.1"/>
</dbReference>
<evidence type="ECO:0000313" key="11">
    <source>
        <dbReference type="EMBL" id="RIJ22274.1"/>
    </source>
</evidence>
<dbReference type="GO" id="GO:0015940">
    <property type="term" value="P:pantothenate biosynthetic process"/>
    <property type="evidence" value="ECO:0007669"/>
    <property type="project" value="UniProtKB-UniRule"/>
</dbReference>
<evidence type="ECO:0000256" key="1">
    <source>
        <dbReference type="ARBA" id="ARBA00005033"/>
    </source>
</evidence>
<evidence type="ECO:0000256" key="9">
    <source>
        <dbReference type="PIRSR" id="PIRSR000388-2"/>
    </source>
</evidence>
<dbReference type="AlphaFoldDB" id="A0A399QVH9"/>
<feature type="binding site" evidence="7 10">
    <location>
        <position position="88"/>
    </location>
    <ligand>
        <name>Mg(2+)</name>
        <dbReference type="ChEBI" id="CHEBI:18420"/>
    </ligand>
</feature>
<dbReference type="PANTHER" id="PTHR20881:SF0">
    <property type="entry name" value="3-METHYL-2-OXOBUTANOATE HYDROXYMETHYLTRANSFERASE"/>
    <property type="match status" value="1"/>
</dbReference>
<dbReference type="Gene3D" id="3.20.20.60">
    <property type="entry name" value="Phosphoenolpyruvate-binding domains"/>
    <property type="match status" value="1"/>
</dbReference>
<protein>
    <recommendedName>
        <fullName evidence="7">3-methyl-2-oxobutanoate hydroxymethyltransferase</fullName>
        <ecNumber evidence="7">2.1.2.11</ecNumber>
    </recommendedName>
    <alternativeName>
        <fullName evidence="7">Ketopantoate hydroxymethyltransferase</fullName>
        <shortName evidence="7">KPHMT</shortName>
    </alternativeName>
</protein>
<comment type="catalytic activity">
    <reaction evidence="7">
        <text>(6R)-5,10-methylene-5,6,7,8-tetrahydrofolate + 3-methyl-2-oxobutanoate + H2O = 2-dehydropantoate + (6S)-5,6,7,8-tetrahydrofolate</text>
        <dbReference type="Rhea" id="RHEA:11824"/>
        <dbReference type="ChEBI" id="CHEBI:11561"/>
        <dbReference type="ChEBI" id="CHEBI:11851"/>
        <dbReference type="ChEBI" id="CHEBI:15377"/>
        <dbReference type="ChEBI" id="CHEBI:15636"/>
        <dbReference type="ChEBI" id="CHEBI:57453"/>
        <dbReference type="EC" id="2.1.2.11"/>
    </reaction>
</comment>
<dbReference type="FunFam" id="3.20.20.60:FF:000003">
    <property type="entry name" value="3-methyl-2-oxobutanoate hydroxymethyltransferase"/>
    <property type="match status" value="1"/>
</dbReference>
<dbReference type="Pfam" id="PF02548">
    <property type="entry name" value="Pantoate_transf"/>
    <property type="match status" value="1"/>
</dbReference>
<dbReference type="UniPathway" id="UPA00028">
    <property type="reaction ID" value="UER00003"/>
</dbReference>
<feature type="binding site" evidence="7 10">
    <location>
        <position position="49"/>
    </location>
    <ligand>
        <name>Mg(2+)</name>
        <dbReference type="ChEBI" id="CHEBI:18420"/>
    </ligand>
</feature>
<keyword evidence="5 7" id="KW-0808">Transferase</keyword>
<keyword evidence="11" id="KW-0489">Methyltransferase</keyword>
<dbReference type="InterPro" id="IPR040442">
    <property type="entry name" value="Pyrv_kinase-like_dom_sf"/>
</dbReference>
<dbReference type="CDD" id="cd06557">
    <property type="entry name" value="KPHMT-like"/>
    <property type="match status" value="1"/>
</dbReference>
<evidence type="ECO:0000313" key="12">
    <source>
        <dbReference type="Proteomes" id="UP000265431"/>
    </source>
</evidence>
<dbReference type="Proteomes" id="UP000265431">
    <property type="component" value="Unassembled WGS sequence"/>
</dbReference>
<feature type="binding site" evidence="7 10">
    <location>
        <position position="120"/>
    </location>
    <ligand>
        <name>Mg(2+)</name>
        <dbReference type="ChEBI" id="CHEBI:18420"/>
    </ligand>
</feature>
<evidence type="ECO:0000256" key="8">
    <source>
        <dbReference type="PIRSR" id="PIRSR000388-1"/>
    </source>
</evidence>
<dbReference type="NCBIfam" id="NF001452">
    <property type="entry name" value="PRK00311.1"/>
    <property type="match status" value="1"/>
</dbReference>
<comment type="function">
    <text evidence="6 7">Catalyzes the reversible reaction in which hydroxymethyl group from 5,10-methylenetetrahydrofolate is transferred onto alpha-ketoisovalerate to form ketopantoate.</text>
</comment>
<feature type="binding site" evidence="7 9">
    <location>
        <position position="88"/>
    </location>
    <ligand>
        <name>3-methyl-2-oxobutanoate</name>
        <dbReference type="ChEBI" id="CHEBI:11851"/>
    </ligand>
</feature>
<comment type="similarity">
    <text evidence="2 7">Belongs to the PanB family.</text>
</comment>
<keyword evidence="7 10" id="KW-0460">Magnesium</keyword>
<sequence>MSAQSQVRRKTVRDIIAAKQGEPLVCLTAYDAPTAAIMDPYCDLLLVGDSVGMVVHGLTSTVGVTMEMMILHGQAVMRGSDRAFVVVDMPFGSYETSADQAFLNASRIMKETGCQAVKIESGTYAAHQIEHLVERGVPVMGHVGLRPQAINVVGGFKAQGRDEAERERVMEEARAAEEAGAFAIVIEGVAEDLADEITKTLSIPTIGIGASASCDGQILVTQDMLGIFDWTPKFVRRYGDLQSEIAKSVEAYARDVRARTFPAEAETYKLSGSGKANLPKG</sequence>
<evidence type="ECO:0000256" key="6">
    <source>
        <dbReference type="ARBA" id="ARBA00056497"/>
    </source>
</evidence>
<gene>
    <name evidence="7 11" type="primary">panB</name>
    <name evidence="11" type="ORF">D1224_12015</name>
</gene>
<evidence type="ECO:0000256" key="7">
    <source>
        <dbReference type="HAMAP-Rule" id="MF_00156"/>
    </source>
</evidence>
<evidence type="ECO:0000256" key="2">
    <source>
        <dbReference type="ARBA" id="ARBA00008676"/>
    </source>
</evidence>
<feature type="binding site" evidence="7 9">
    <location>
        <begin position="49"/>
        <end position="50"/>
    </location>
    <ligand>
        <name>3-methyl-2-oxobutanoate</name>
        <dbReference type="ChEBI" id="CHEBI:11851"/>
    </ligand>
</feature>
<dbReference type="SUPFAM" id="SSF51621">
    <property type="entry name" value="Phosphoenolpyruvate/pyruvate domain"/>
    <property type="match status" value="1"/>
</dbReference>
<accession>A0A399QVH9</accession>
<name>A0A399QVH9_9PROT</name>
<dbReference type="PANTHER" id="PTHR20881">
    <property type="entry name" value="3-METHYL-2-OXOBUTANOATE HYDROXYMETHYLTRANSFERASE"/>
    <property type="match status" value="1"/>
</dbReference>
<dbReference type="GO" id="GO:0008168">
    <property type="term" value="F:methyltransferase activity"/>
    <property type="evidence" value="ECO:0007669"/>
    <property type="project" value="UniProtKB-KW"/>
</dbReference>
<evidence type="ECO:0000256" key="3">
    <source>
        <dbReference type="ARBA" id="ARBA00011424"/>
    </source>
</evidence>
<dbReference type="HAMAP" id="MF_00156">
    <property type="entry name" value="PanB"/>
    <property type="match status" value="1"/>
</dbReference>
<dbReference type="GO" id="GO:0032259">
    <property type="term" value="P:methylation"/>
    <property type="evidence" value="ECO:0007669"/>
    <property type="project" value="UniProtKB-KW"/>
</dbReference>
<organism evidence="11 12">
    <name type="scientific">Henriciella barbarensis</name>
    <dbReference type="NCBI Taxonomy" id="86342"/>
    <lineage>
        <taxon>Bacteria</taxon>
        <taxon>Pseudomonadati</taxon>
        <taxon>Pseudomonadota</taxon>
        <taxon>Alphaproteobacteria</taxon>
        <taxon>Hyphomonadales</taxon>
        <taxon>Hyphomonadaceae</taxon>
        <taxon>Henriciella</taxon>
    </lineage>
</organism>
<reference evidence="11 12" key="1">
    <citation type="submission" date="2018-08" db="EMBL/GenBank/DDBJ databases">
        <title>Henriciella mobilis sp. nov., isolated from seawater.</title>
        <authorList>
            <person name="Cheng H."/>
            <person name="Wu Y.-H."/>
            <person name="Xu X.-W."/>
            <person name="Guo L.-L."/>
        </authorList>
    </citation>
    <scope>NUCLEOTIDE SEQUENCE [LARGE SCALE GENOMIC DNA]</scope>
    <source>
        <strain evidence="11 12">CCUG66934</strain>
    </source>
</reference>
<dbReference type="OrthoDB" id="9781789at2"/>
<comment type="subcellular location">
    <subcellularLocation>
        <location evidence="7">Cytoplasm</location>
    </subcellularLocation>
</comment>
<evidence type="ECO:0000256" key="5">
    <source>
        <dbReference type="ARBA" id="ARBA00022679"/>
    </source>
</evidence>
<dbReference type="NCBIfam" id="TIGR00222">
    <property type="entry name" value="panB"/>
    <property type="match status" value="1"/>
</dbReference>
<feature type="binding site" evidence="7 9">
    <location>
        <position position="118"/>
    </location>
    <ligand>
        <name>3-methyl-2-oxobutanoate</name>
        <dbReference type="ChEBI" id="CHEBI:11851"/>
    </ligand>
</feature>
<keyword evidence="12" id="KW-1185">Reference proteome</keyword>